<comment type="caution">
    <text evidence="2">The sequence shown here is derived from an EMBL/GenBank/DDBJ whole genome shotgun (WGS) entry which is preliminary data.</text>
</comment>
<evidence type="ECO:0000313" key="3">
    <source>
        <dbReference type="Proteomes" id="UP000018936"/>
    </source>
</evidence>
<dbReference type="SUPFAM" id="SSF81321">
    <property type="entry name" value="Family A G protein-coupled receptor-like"/>
    <property type="match status" value="1"/>
</dbReference>
<dbReference type="Gene3D" id="1.20.1070.10">
    <property type="entry name" value="Rhodopsin 7-helix transmembrane proteins"/>
    <property type="match status" value="1"/>
</dbReference>
<keyword evidence="1" id="KW-0472">Membrane</keyword>
<proteinExistence type="predicted"/>
<organism evidence="2 3">
    <name type="scientific">Ophiophagus hannah</name>
    <name type="common">King cobra</name>
    <name type="synonym">Naja hannah</name>
    <dbReference type="NCBI Taxonomy" id="8665"/>
    <lineage>
        <taxon>Eukaryota</taxon>
        <taxon>Metazoa</taxon>
        <taxon>Chordata</taxon>
        <taxon>Craniata</taxon>
        <taxon>Vertebrata</taxon>
        <taxon>Euteleostomi</taxon>
        <taxon>Lepidosauria</taxon>
        <taxon>Squamata</taxon>
        <taxon>Bifurcata</taxon>
        <taxon>Unidentata</taxon>
        <taxon>Episquamata</taxon>
        <taxon>Toxicofera</taxon>
        <taxon>Serpentes</taxon>
        <taxon>Colubroidea</taxon>
        <taxon>Elapidae</taxon>
        <taxon>Elapinae</taxon>
        <taxon>Ophiophagus</taxon>
    </lineage>
</organism>
<dbReference type="EMBL" id="AZIM01000677">
    <property type="protein sequence ID" value="ETE69855.1"/>
    <property type="molecule type" value="Genomic_DNA"/>
</dbReference>
<keyword evidence="2" id="KW-0675">Receptor</keyword>
<feature type="non-terminal residue" evidence="2">
    <location>
        <position position="1"/>
    </location>
</feature>
<accession>V8P688</accession>
<feature type="transmembrane region" description="Helical" evidence="1">
    <location>
        <begin position="12"/>
        <end position="31"/>
    </location>
</feature>
<dbReference type="AlphaFoldDB" id="V8P688"/>
<keyword evidence="1" id="KW-0812">Transmembrane</keyword>
<gene>
    <name evidence="2" type="primary">Uts2r</name>
    <name evidence="2" type="ORF">L345_04340</name>
</gene>
<keyword evidence="3" id="KW-1185">Reference proteome</keyword>
<evidence type="ECO:0000256" key="1">
    <source>
        <dbReference type="SAM" id="Phobius"/>
    </source>
</evidence>
<keyword evidence="1" id="KW-1133">Transmembrane helix</keyword>
<name>V8P688_OPHHA</name>
<evidence type="ECO:0000313" key="2">
    <source>
        <dbReference type="EMBL" id="ETE69855.1"/>
    </source>
</evidence>
<dbReference type="Proteomes" id="UP000018936">
    <property type="component" value="Unassembled WGS sequence"/>
</dbReference>
<reference evidence="2 3" key="1">
    <citation type="journal article" date="2013" name="Proc. Natl. Acad. Sci. U.S.A.">
        <title>The king cobra genome reveals dynamic gene evolution and adaptation in the snake venom system.</title>
        <authorList>
            <person name="Vonk F.J."/>
            <person name="Casewell N.R."/>
            <person name="Henkel C.V."/>
            <person name="Heimberg A.M."/>
            <person name="Jansen H.J."/>
            <person name="McCleary R.J."/>
            <person name="Kerkkamp H.M."/>
            <person name="Vos R.A."/>
            <person name="Guerreiro I."/>
            <person name="Calvete J.J."/>
            <person name="Wuster W."/>
            <person name="Woods A.E."/>
            <person name="Logan J.M."/>
            <person name="Harrison R.A."/>
            <person name="Castoe T.A."/>
            <person name="de Koning A.P."/>
            <person name="Pollock D.D."/>
            <person name="Yandell M."/>
            <person name="Calderon D."/>
            <person name="Renjifo C."/>
            <person name="Currier R.B."/>
            <person name="Salgado D."/>
            <person name="Pla D."/>
            <person name="Sanz L."/>
            <person name="Hyder A.S."/>
            <person name="Ribeiro J.M."/>
            <person name="Arntzen J.W."/>
            <person name="van den Thillart G.E."/>
            <person name="Boetzer M."/>
            <person name="Pirovano W."/>
            <person name="Dirks R.P."/>
            <person name="Spaink H.P."/>
            <person name="Duboule D."/>
            <person name="McGlinn E."/>
            <person name="Kini R.M."/>
            <person name="Richardson M.K."/>
        </authorList>
    </citation>
    <scope>NUCLEOTIDE SEQUENCE</scope>
    <source>
        <tissue evidence="2">Blood</tissue>
    </source>
</reference>
<protein>
    <submittedName>
        <fullName evidence="2">Urotensin-2 receptor</fullName>
    </submittedName>
</protein>
<sequence>MCHYMRSSASMYIYIINLVLADLLYLLTIPFNVTDFIQEWYCGDTAERRNGLEAQEEEPLPGQWLDKSGLSLGQESNLRKQLEATLHLKFTPR</sequence>